<comment type="caution">
    <text evidence="1">The sequence shown here is derived from an EMBL/GenBank/DDBJ whole genome shotgun (WGS) entry which is preliminary data.</text>
</comment>
<accession>A0A1F7I957</accession>
<protein>
    <submittedName>
        <fullName evidence="1">Uncharacterized protein</fullName>
    </submittedName>
</protein>
<evidence type="ECO:0000313" key="2">
    <source>
        <dbReference type="Proteomes" id="UP000179024"/>
    </source>
</evidence>
<organism evidence="1 2">
    <name type="scientific">Candidatus Roizmanbacteria bacterium RIFCSPHIGHO2_12_FULL_44_10</name>
    <dbReference type="NCBI Taxonomy" id="1802054"/>
    <lineage>
        <taxon>Bacteria</taxon>
        <taxon>Candidatus Roizmaniibacteriota</taxon>
    </lineage>
</organism>
<sequence length="67" mass="7259">MDKTVYVCTGTCAAEISEEEHAGGLTVCGTEGCSMIGKPFEKRLKCENCGDLHEPKEDGDHGHDHNH</sequence>
<reference evidence="1 2" key="1">
    <citation type="journal article" date="2016" name="Nat. Commun.">
        <title>Thousands of microbial genomes shed light on interconnected biogeochemical processes in an aquifer system.</title>
        <authorList>
            <person name="Anantharaman K."/>
            <person name="Brown C.T."/>
            <person name="Hug L.A."/>
            <person name="Sharon I."/>
            <person name="Castelle C.J."/>
            <person name="Probst A.J."/>
            <person name="Thomas B.C."/>
            <person name="Singh A."/>
            <person name="Wilkins M.J."/>
            <person name="Karaoz U."/>
            <person name="Brodie E.L."/>
            <person name="Williams K.H."/>
            <person name="Hubbard S.S."/>
            <person name="Banfield J.F."/>
        </authorList>
    </citation>
    <scope>NUCLEOTIDE SEQUENCE [LARGE SCALE GENOMIC DNA]</scope>
</reference>
<name>A0A1F7I957_9BACT</name>
<proteinExistence type="predicted"/>
<evidence type="ECO:0000313" key="1">
    <source>
        <dbReference type="EMBL" id="OGK39884.1"/>
    </source>
</evidence>
<dbReference type="AlphaFoldDB" id="A0A1F7I957"/>
<gene>
    <name evidence="1" type="ORF">A3F34_02300</name>
</gene>
<dbReference type="Proteomes" id="UP000179024">
    <property type="component" value="Unassembled WGS sequence"/>
</dbReference>
<dbReference type="EMBL" id="MGAE01000011">
    <property type="protein sequence ID" value="OGK39884.1"/>
    <property type="molecule type" value="Genomic_DNA"/>
</dbReference>